<sequence length="922" mass="99720">MPRFSVAFSRRKSAATAEDFENVQVNAPESSSFRVIERSEVNGGKSFDGGIRLARATGHPLPRPNTMVDLSMEDNMFADLKGNRGSGASNSTKATSTDTSSRHSNASTAPSSADHGHEDHRAHGRKPLHDATNRAANKSGSGFLSRAGRTFSFGGQKKHSVPPPADNDPLPDLPPVPVSHQQQAPSVPSIQREDEFGRARGMTASTTSTATPPRLEKTNIDLGGDFGSMFSGFDKRASMATLKNDASHQQPRSLTGNRPSHPAPLNLDLKTTVEPSPHSWNSQTSNDNLLASAASPPAHQKPPPVPPHQTPKAAQPAPPKPPLPHKSSSDEPEVDEDVRLLQDSLAATKFLGHPPEDTLAPLNRKPYGSSSRNDEDNMFTGTTSQFSRAANSRNKQAASQSQSKVMTPAEFERYRKDRERQDTMQQVSGKSPSNDDDEDEINYDDDEDDMEKSKQQAKQRRKQEAHMAVYRQQMMKVTGENAPSPPPSSNRPNLPTSLSAPHLNHLPHFKTPSPDPMGASDEDDDEEVPLAILQAHGFPNKNRPPARLSTMGSNPNLRSSMMPPARPGSAMGEATANSRHSNLPAFARHLPQDPFVGASISRPAVRESLALGGGSPAMTPGAMPGPQQGPIPPGGLVGVIASEERSRAMRRGSPNIENQRGLIGNLGLNASDPLAGIPSHMMYGMGGQGGMMQPQMGQQPMLTPGDQAQIQMTQQMQQFMQMQMQFMQMQMMAANQNATGSPMMQQPPFGMPVGNQSLTDLSSRQSMLAVDQQHQHLAEPRRMDAGMRTMSMVQPSSASFLPHPGYAGSIRAPVLPAGYTPSIAPSERSNIGLPGRYRPVSQAPSQMPVQHQRSNTMSGALSLSRWDENKPKSTINVVTKAGEASDDDEEEGWEAMKAKREKKKSSWKNKKLFGSDLSTMIS</sequence>
<protein>
    <submittedName>
        <fullName evidence="2">Uncharacterized protein</fullName>
    </submittedName>
</protein>
<evidence type="ECO:0000313" key="2">
    <source>
        <dbReference type="EMBL" id="KAH7326607.1"/>
    </source>
</evidence>
<evidence type="ECO:0000256" key="1">
    <source>
        <dbReference type="SAM" id="MobiDB-lite"/>
    </source>
</evidence>
<evidence type="ECO:0000313" key="3">
    <source>
        <dbReference type="Proteomes" id="UP000813444"/>
    </source>
</evidence>
<feature type="region of interest" description="Disordered" evidence="1">
    <location>
        <begin position="878"/>
        <end position="922"/>
    </location>
</feature>
<gene>
    <name evidence="2" type="ORF">B0I35DRAFT_139664</name>
</gene>
<feature type="compositionally biased region" description="Polar residues" evidence="1">
    <location>
        <begin position="423"/>
        <end position="432"/>
    </location>
</feature>
<feature type="compositionally biased region" description="Polar residues" evidence="1">
    <location>
        <begin position="179"/>
        <end position="189"/>
    </location>
</feature>
<dbReference type="PANTHER" id="PTHR42068">
    <property type="entry name" value="YALI0B18964P"/>
    <property type="match status" value="1"/>
</dbReference>
<feature type="compositionally biased region" description="Polar residues" evidence="1">
    <location>
        <begin position="86"/>
        <end position="111"/>
    </location>
</feature>
<feature type="compositionally biased region" description="Basic residues" evidence="1">
    <location>
        <begin position="899"/>
        <end position="911"/>
    </location>
</feature>
<name>A0A8K0T5N5_9HYPO</name>
<dbReference type="EMBL" id="JAGPNK010000002">
    <property type="protein sequence ID" value="KAH7326607.1"/>
    <property type="molecule type" value="Genomic_DNA"/>
</dbReference>
<keyword evidence="3" id="KW-1185">Reference proteome</keyword>
<feature type="compositionally biased region" description="Acidic residues" evidence="1">
    <location>
        <begin position="434"/>
        <end position="450"/>
    </location>
</feature>
<reference evidence="2" key="1">
    <citation type="journal article" date="2021" name="Nat. Commun.">
        <title>Genetic determinants of endophytism in the Arabidopsis root mycobiome.</title>
        <authorList>
            <person name="Mesny F."/>
            <person name="Miyauchi S."/>
            <person name="Thiergart T."/>
            <person name="Pickel B."/>
            <person name="Atanasova L."/>
            <person name="Karlsson M."/>
            <person name="Huettel B."/>
            <person name="Barry K.W."/>
            <person name="Haridas S."/>
            <person name="Chen C."/>
            <person name="Bauer D."/>
            <person name="Andreopoulos W."/>
            <person name="Pangilinan J."/>
            <person name="LaButti K."/>
            <person name="Riley R."/>
            <person name="Lipzen A."/>
            <person name="Clum A."/>
            <person name="Drula E."/>
            <person name="Henrissat B."/>
            <person name="Kohler A."/>
            <person name="Grigoriev I.V."/>
            <person name="Martin F.M."/>
            <person name="Hacquard S."/>
        </authorList>
    </citation>
    <scope>NUCLEOTIDE SEQUENCE</scope>
    <source>
        <strain evidence="2">MPI-CAGE-CH-0235</strain>
    </source>
</reference>
<feature type="compositionally biased region" description="Basic and acidic residues" evidence="1">
    <location>
        <begin position="114"/>
        <end position="132"/>
    </location>
</feature>
<feature type="compositionally biased region" description="Pro residues" evidence="1">
    <location>
        <begin position="161"/>
        <end position="177"/>
    </location>
</feature>
<organism evidence="2 3">
    <name type="scientific">Stachybotrys elegans</name>
    <dbReference type="NCBI Taxonomy" id="80388"/>
    <lineage>
        <taxon>Eukaryota</taxon>
        <taxon>Fungi</taxon>
        <taxon>Dikarya</taxon>
        <taxon>Ascomycota</taxon>
        <taxon>Pezizomycotina</taxon>
        <taxon>Sordariomycetes</taxon>
        <taxon>Hypocreomycetidae</taxon>
        <taxon>Hypocreales</taxon>
        <taxon>Stachybotryaceae</taxon>
        <taxon>Stachybotrys</taxon>
    </lineage>
</organism>
<feature type="compositionally biased region" description="Polar residues" evidence="1">
    <location>
        <begin position="247"/>
        <end position="258"/>
    </location>
</feature>
<feature type="compositionally biased region" description="Basic and acidic residues" evidence="1">
    <location>
        <begin position="410"/>
        <end position="422"/>
    </location>
</feature>
<feature type="compositionally biased region" description="Low complexity" evidence="1">
    <location>
        <begin position="490"/>
        <end position="499"/>
    </location>
</feature>
<feature type="compositionally biased region" description="Acidic residues" evidence="1">
    <location>
        <begin position="884"/>
        <end position="893"/>
    </location>
</feature>
<dbReference type="OrthoDB" id="5396252at2759"/>
<dbReference type="AlphaFoldDB" id="A0A8K0T5N5"/>
<feature type="compositionally biased region" description="Low complexity" evidence="1">
    <location>
        <begin position="203"/>
        <end position="213"/>
    </location>
</feature>
<comment type="caution">
    <text evidence="2">The sequence shown here is derived from an EMBL/GenBank/DDBJ whole genome shotgun (WGS) entry which is preliminary data.</text>
</comment>
<feature type="compositionally biased region" description="Polar residues" evidence="1">
    <location>
        <begin position="278"/>
        <end position="289"/>
    </location>
</feature>
<dbReference type="PANTHER" id="PTHR42068:SF1">
    <property type="entry name" value="YALI0B18964P"/>
    <property type="match status" value="1"/>
</dbReference>
<feature type="compositionally biased region" description="Polar residues" evidence="1">
    <location>
        <begin position="379"/>
        <end position="405"/>
    </location>
</feature>
<proteinExistence type="predicted"/>
<feature type="region of interest" description="Disordered" evidence="1">
    <location>
        <begin position="41"/>
        <end position="525"/>
    </location>
</feature>
<feature type="compositionally biased region" description="Pro residues" evidence="1">
    <location>
        <begin position="299"/>
        <end position="309"/>
    </location>
</feature>
<dbReference type="Proteomes" id="UP000813444">
    <property type="component" value="Unassembled WGS sequence"/>
</dbReference>
<accession>A0A8K0T5N5</accession>